<dbReference type="EMBL" id="JWZX01001605">
    <property type="protein sequence ID" value="KOO33084.1"/>
    <property type="molecule type" value="Genomic_DNA"/>
</dbReference>
<name>A0A0M0K2Q0_9EUKA</name>
<dbReference type="AlphaFoldDB" id="A0A0M0K2Q0"/>
<comment type="caution">
    <text evidence="2">The sequence shown here is derived from an EMBL/GenBank/DDBJ whole genome shotgun (WGS) entry which is preliminary data.</text>
</comment>
<keyword evidence="3" id="KW-1185">Reference proteome</keyword>
<evidence type="ECO:0000313" key="3">
    <source>
        <dbReference type="Proteomes" id="UP000037460"/>
    </source>
</evidence>
<proteinExistence type="predicted"/>
<evidence type="ECO:0000256" key="1">
    <source>
        <dbReference type="SAM" id="MobiDB-lite"/>
    </source>
</evidence>
<gene>
    <name evidence="2" type="ORF">Ctob_016246</name>
</gene>
<dbReference type="Proteomes" id="UP000037460">
    <property type="component" value="Unassembled WGS sequence"/>
</dbReference>
<reference evidence="3" key="1">
    <citation type="journal article" date="2015" name="PLoS Genet.">
        <title>Genome Sequence and Transcriptome Analyses of Chrysochromulina tobin: Metabolic Tools for Enhanced Algal Fitness in the Prominent Order Prymnesiales (Haptophyceae).</title>
        <authorList>
            <person name="Hovde B.T."/>
            <person name="Deodato C.R."/>
            <person name="Hunsperger H.M."/>
            <person name="Ryken S.A."/>
            <person name="Yost W."/>
            <person name="Jha R.K."/>
            <person name="Patterson J."/>
            <person name="Monnat R.J. Jr."/>
            <person name="Barlow S.B."/>
            <person name="Starkenburg S.R."/>
            <person name="Cattolico R.A."/>
        </authorList>
    </citation>
    <scope>NUCLEOTIDE SEQUENCE</scope>
    <source>
        <strain evidence="3">CCMP291</strain>
    </source>
</reference>
<feature type="region of interest" description="Disordered" evidence="1">
    <location>
        <begin position="100"/>
        <end position="123"/>
    </location>
</feature>
<evidence type="ECO:0000313" key="2">
    <source>
        <dbReference type="EMBL" id="KOO33084.1"/>
    </source>
</evidence>
<protein>
    <submittedName>
        <fullName evidence="2">Uncharacterized protein</fullName>
    </submittedName>
</protein>
<accession>A0A0M0K2Q0</accession>
<feature type="compositionally biased region" description="Basic and acidic residues" evidence="1">
    <location>
        <begin position="100"/>
        <end position="116"/>
    </location>
</feature>
<sequence>MAAVVVDSRVVEALSFARRELRLAPIASTPPLVHGIVRAAFEQLTAKHDWELRLALWLVLAVALKVRTHEGCTLMHDDLVIAPGDVLGWWQVPTFTKTSDGLEGKEVEGDHAERTDGTPSTGRYTGRIVTPEALLFSLRFVLFEVVRSRQASGLPALVGLDSAEAADTYVLYSARKGGFINDLCSDGCLPSQAAQAGRIEETTMMRYYRRHELMDDALERNGVFGE</sequence>
<organism evidence="2 3">
    <name type="scientific">Chrysochromulina tobinii</name>
    <dbReference type="NCBI Taxonomy" id="1460289"/>
    <lineage>
        <taxon>Eukaryota</taxon>
        <taxon>Haptista</taxon>
        <taxon>Haptophyta</taxon>
        <taxon>Prymnesiophyceae</taxon>
        <taxon>Prymnesiales</taxon>
        <taxon>Chrysochromulinaceae</taxon>
        <taxon>Chrysochromulina</taxon>
    </lineage>
</organism>
<feature type="non-terminal residue" evidence="2">
    <location>
        <position position="226"/>
    </location>
</feature>